<proteinExistence type="predicted"/>
<dbReference type="EMBL" id="AUZX01015936">
    <property type="protein sequence ID" value="EQD27738.1"/>
    <property type="molecule type" value="Genomic_DNA"/>
</dbReference>
<protein>
    <submittedName>
        <fullName evidence="1">Crotonase, core domain protein</fullName>
        <ecNumber evidence="1">4.1.1.41</ecNumber>
    </submittedName>
</protein>
<dbReference type="EC" id="4.1.1.41" evidence="1"/>
<dbReference type="PANTHER" id="PTHR11941">
    <property type="entry name" value="ENOYL-COA HYDRATASE-RELATED"/>
    <property type="match status" value="1"/>
</dbReference>
<dbReference type="Pfam" id="PF00378">
    <property type="entry name" value="ECH_1"/>
    <property type="match status" value="1"/>
</dbReference>
<keyword evidence="1" id="KW-0456">Lyase</keyword>
<accession>T0Y3W3</accession>
<comment type="caution">
    <text evidence="1">The sequence shown here is derived from an EMBL/GenBank/DDBJ whole genome shotgun (WGS) entry which is preliminary data.</text>
</comment>
<dbReference type="InterPro" id="IPR029045">
    <property type="entry name" value="ClpP/crotonase-like_dom_sf"/>
</dbReference>
<dbReference type="CDD" id="cd06558">
    <property type="entry name" value="crotonase-like"/>
    <property type="match status" value="1"/>
</dbReference>
<sequence>MAEADESDGGCLRLERPETGILRLTLNRPQQRNALTAELAAELRAAVAGARADSSVRALIVTGSGAVFCAGADLGALAADAETPAQRRAVLADYYRAFLDLRDLPIPTIAAVNGPAIGAGLNLA</sequence>
<reference evidence="1" key="1">
    <citation type="submission" date="2013-08" db="EMBL/GenBank/DDBJ databases">
        <authorList>
            <person name="Mendez C."/>
            <person name="Richter M."/>
            <person name="Ferrer M."/>
            <person name="Sanchez J."/>
        </authorList>
    </citation>
    <scope>NUCLEOTIDE SEQUENCE</scope>
</reference>
<dbReference type="AlphaFoldDB" id="T0Y3W3"/>
<evidence type="ECO:0000313" key="1">
    <source>
        <dbReference type="EMBL" id="EQD27738.1"/>
    </source>
</evidence>
<gene>
    <name evidence="1" type="ORF">B1A_21562</name>
</gene>
<organism evidence="1">
    <name type="scientific">mine drainage metagenome</name>
    <dbReference type="NCBI Taxonomy" id="410659"/>
    <lineage>
        <taxon>unclassified sequences</taxon>
        <taxon>metagenomes</taxon>
        <taxon>ecological metagenomes</taxon>
    </lineage>
</organism>
<dbReference type="Gene3D" id="3.90.226.10">
    <property type="entry name" value="2-enoyl-CoA Hydratase, Chain A, domain 1"/>
    <property type="match status" value="1"/>
</dbReference>
<feature type="non-terminal residue" evidence="1">
    <location>
        <position position="124"/>
    </location>
</feature>
<dbReference type="SUPFAM" id="SSF52096">
    <property type="entry name" value="ClpP/crotonase"/>
    <property type="match status" value="1"/>
</dbReference>
<dbReference type="InterPro" id="IPR001753">
    <property type="entry name" value="Enoyl-CoA_hydra/iso"/>
</dbReference>
<name>T0Y3W3_9ZZZZ</name>
<dbReference type="GO" id="GO:0006635">
    <property type="term" value="P:fatty acid beta-oxidation"/>
    <property type="evidence" value="ECO:0007669"/>
    <property type="project" value="TreeGrafter"/>
</dbReference>
<reference evidence="1" key="2">
    <citation type="journal article" date="2014" name="ISME J.">
        <title>Microbial stratification in low pH oxic and suboxic macroscopic growths along an acid mine drainage.</title>
        <authorList>
            <person name="Mendez-Garcia C."/>
            <person name="Mesa V."/>
            <person name="Sprenger R.R."/>
            <person name="Richter M."/>
            <person name="Diez M.S."/>
            <person name="Solano J."/>
            <person name="Bargiela R."/>
            <person name="Golyshina O.V."/>
            <person name="Manteca A."/>
            <person name="Ramos J.L."/>
            <person name="Gallego J.R."/>
            <person name="Llorente I."/>
            <person name="Martins Dos Santos V.A."/>
            <person name="Jensen O.N."/>
            <person name="Pelaez A.I."/>
            <person name="Sanchez J."/>
            <person name="Ferrer M."/>
        </authorList>
    </citation>
    <scope>NUCLEOTIDE SEQUENCE</scope>
</reference>
<dbReference type="PANTHER" id="PTHR11941:SF54">
    <property type="entry name" value="ENOYL-COA HYDRATASE, MITOCHONDRIAL"/>
    <property type="match status" value="1"/>
</dbReference>
<dbReference type="GO" id="GO:0016829">
    <property type="term" value="F:lyase activity"/>
    <property type="evidence" value="ECO:0007669"/>
    <property type="project" value="UniProtKB-KW"/>
</dbReference>